<comment type="caution">
    <text evidence="1">The sequence shown here is derived from an EMBL/GenBank/DDBJ whole genome shotgun (WGS) entry which is preliminary data.</text>
</comment>
<organism evidence="1 2">
    <name type="scientific">Brachionus plicatilis</name>
    <name type="common">Marine rotifer</name>
    <name type="synonym">Brachionus muelleri</name>
    <dbReference type="NCBI Taxonomy" id="10195"/>
    <lineage>
        <taxon>Eukaryota</taxon>
        <taxon>Metazoa</taxon>
        <taxon>Spiralia</taxon>
        <taxon>Gnathifera</taxon>
        <taxon>Rotifera</taxon>
        <taxon>Eurotatoria</taxon>
        <taxon>Monogononta</taxon>
        <taxon>Pseudotrocha</taxon>
        <taxon>Ploima</taxon>
        <taxon>Brachionidae</taxon>
        <taxon>Brachionus</taxon>
    </lineage>
</organism>
<gene>
    <name evidence="1" type="ORF">BpHYR1_051823</name>
</gene>
<name>A0A3M7RT55_BRAPC</name>
<dbReference type="EMBL" id="REGN01002683">
    <property type="protein sequence ID" value="RNA26741.1"/>
    <property type="molecule type" value="Genomic_DNA"/>
</dbReference>
<evidence type="ECO:0000313" key="1">
    <source>
        <dbReference type="EMBL" id="RNA26741.1"/>
    </source>
</evidence>
<feature type="non-terminal residue" evidence="1">
    <location>
        <position position="1"/>
    </location>
</feature>
<dbReference type="Proteomes" id="UP000276133">
    <property type="component" value="Unassembled WGS sequence"/>
</dbReference>
<dbReference type="AlphaFoldDB" id="A0A3M7RT55"/>
<keyword evidence="2" id="KW-1185">Reference proteome</keyword>
<proteinExistence type="predicted"/>
<dbReference type="OrthoDB" id="10653934at2759"/>
<accession>A0A3M7RT55</accession>
<reference evidence="1 2" key="1">
    <citation type="journal article" date="2018" name="Sci. Rep.">
        <title>Genomic signatures of local adaptation to the degree of environmental predictability in rotifers.</title>
        <authorList>
            <person name="Franch-Gras L."/>
            <person name="Hahn C."/>
            <person name="Garcia-Roger E.M."/>
            <person name="Carmona M.J."/>
            <person name="Serra M."/>
            <person name="Gomez A."/>
        </authorList>
    </citation>
    <scope>NUCLEOTIDE SEQUENCE [LARGE SCALE GENOMIC DNA]</scope>
    <source>
        <strain evidence="1">HYR1</strain>
    </source>
</reference>
<sequence length="444" mass="51975">IVLKMVVSLREFDFNFILNQNGPQLDFLNLVNLINLSDFVQNVKPGKYRPSDKKRSTGKIKNIAFMVKYVADYCYDFCLAIEENSKFLNEHREMVYRLLLQTIKIYANIRPNVPFLFIKVTNLYSIMEEIKLIPNFFADFHYNLMSQIISNDKMTFLDGKLKLFQVNLFFFTQRMCIFDNGNEFVENSLQSSLETILVTRDLFFDFLKSLEFAVLQSKNEIRQLKNFVFKSLGIIEIILKLFLSTNQSFEIIGYISILKESFKKILSFKNNDEQSFIIVNLGFYFFSYLKKLFVKRDYEINIRLEILELAFKIATYQHKALCSFYSSNNPNMPQCESLTGLLFIKSIEAFKFVNYILVPELIRPVCENMEKLLHLFFDLDKQFVNVLKSLNNIKTLSPLSNSISKEINDLKSLIISMIGKIANQIPIDAKENLSKILTCELFKI</sequence>
<protein>
    <submittedName>
        <fullName evidence="1">Uncharacterized protein</fullName>
    </submittedName>
</protein>
<evidence type="ECO:0000313" key="2">
    <source>
        <dbReference type="Proteomes" id="UP000276133"/>
    </source>
</evidence>